<protein>
    <recommendedName>
        <fullName evidence="4">DUF2975 domain-containing protein</fullName>
    </recommendedName>
</protein>
<comment type="caution">
    <text evidence="2">The sequence shown here is derived from an EMBL/GenBank/DDBJ whole genome shotgun (WGS) entry which is preliminary data.</text>
</comment>
<keyword evidence="3" id="KW-1185">Reference proteome</keyword>
<gene>
    <name evidence="2" type="ORF">GCM10009107_22710</name>
</gene>
<proteinExistence type="predicted"/>
<feature type="transmembrane region" description="Helical" evidence="1">
    <location>
        <begin position="128"/>
        <end position="150"/>
    </location>
</feature>
<evidence type="ECO:0000313" key="2">
    <source>
        <dbReference type="EMBL" id="GAA0750656.1"/>
    </source>
</evidence>
<sequence length="200" mass="21538">MRKSTARPTLPSAPLLGPTPSLAQRLRRLALAVQGLVAAGAVLLLALLIWRMVAPAEALMADEWLAGASIRSLLIGNFTAAVRWRMVAVSLCSMALAWAVLWQLWSLFGHYRQGAVFAAPAVRHLRRLGWLMLAHALSQPLAGALMTVAVSMDNPAGKRQLQLSFGSDDYAGLLMALVFLAIARVMAEAARVAAENEQFV</sequence>
<keyword evidence="1" id="KW-0472">Membrane</keyword>
<keyword evidence="1" id="KW-1133">Transmembrane helix</keyword>
<evidence type="ECO:0000313" key="3">
    <source>
        <dbReference type="Proteomes" id="UP001500279"/>
    </source>
</evidence>
<evidence type="ECO:0000256" key="1">
    <source>
        <dbReference type="SAM" id="Phobius"/>
    </source>
</evidence>
<dbReference type="EMBL" id="BAAAEW010000011">
    <property type="protein sequence ID" value="GAA0750656.1"/>
    <property type="molecule type" value="Genomic_DNA"/>
</dbReference>
<dbReference type="Pfam" id="PF11188">
    <property type="entry name" value="DUF2975"/>
    <property type="match status" value="1"/>
</dbReference>
<keyword evidence="1" id="KW-0812">Transmembrane</keyword>
<organism evidence="2 3">
    <name type="scientific">Ideonella azotifigens</name>
    <dbReference type="NCBI Taxonomy" id="513160"/>
    <lineage>
        <taxon>Bacteria</taxon>
        <taxon>Pseudomonadati</taxon>
        <taxon>Pseudomonadota</taxon>
        <taxon>Betaproteobacteria</taxon>
        <taxon>Burkholderiales</taxon>
        <taxon>Sphaerotilaceae</taxon>
        <taxon>Ideonella</taxon>
    </lineage>
</organism>
<feature type="transmembrane region" description="Helical" evidence="1">
    <location>
        <begin position="86"/>
        <end position="108"/>
    </location>
</feature>
<feature type="transmembrane region" description="Helical" evidence="1">
    <location>
        <begin position="29"/>
        <end position="50"/>
    </location>
</feature>
<dbReference type="RefSeq" id="WP_141290162.1">
    <property type="nucleotide sequence ID" value="NZ_BAAAEW010000011.1"/>
</dbReference>
<name>A0ABP3V7R4_9BURK</name>
<evidence type="ECO:0008006" key="4">
    <source>
        <dbReference type="Google" id="ProtNLM"/>
    </source>
</evidence>
<dbReference type="Proteomes" id="UP001500279">
    <property type="component" value="Unassembled WGS sequence"/>
</dbReference>
<accession>A0ABP3V7R4</accession>
<reference evidence="3" key="1">
    <citation type="journal article" date="2019" name="Int. J. Syst. Evol. Microbiol.">
        <title>The Global Catalogue of Microorganisms (GCM) 10K type strain sequencing project: providing services to taxonomists for standard genome sequencing and annotation.</title>
        <authorList>
            <consortium name="The Broad Institute Genomics Platform"/>
            <consortium name="The Broad Institute Genome Sequencing Center for Infectious Disease"/>
            <person name="Wu L."/>
            <person name="Ma J."/>
        </authorList>
    </citation>
    <scope>NUCLEOTIDE SEQUENCE [LARGE SCALE GENOMIC DNA]</scope>
    <source>
        <strain evidence="3">JCM 15503</strain>
    </source>
</reference>
<feature type="transmembrane region" description="Helical" evidence="1">
    <location>
        <begin position="170"/>
        <end position="187"/>
    </location>
</feature>
<dbReference type="InterPro" id="IPR021354">
    <property type="entry name" value="DUF2975"/>
</dbReference>